<dbReference type="AlphaFoldDB" id="A0AAN8WP53"/>
<evidence type="ECO:0000313" key="2">
    <source>
        <dbReference type="Proteomes" id="UP001381693"/>
    </source>
</evidence>
<accession>A0AAN8WP53</accession>
<name>A0AAN8WP53_HALRR</name>
<comment type="caution">
    <text evidence="1">The sequence shown here is derived from an EMBL/GenBank/DDBJ whole genome shotgun (WGS) entry which is preliminary data.</text>
</comment>
<organism evidence="1 2">
    <name type="scientific">Halocaridina rubra</name>
    <name type="common">Hawaiian red shrimp</name>
    <dbReference type="NCBI Taxonomy" id="373956"/>
    <lineage>
        <taxon>Eukaryota</taxon>
        <taxon>Metazoa</taxon>
        <taxon>Ecdysozoa</taxon>
        <taxon>Arthropoda</taxon>
        <taxon>Crustacea</taxon>
        <taxon>Multicrustacea</taxon>
        <taxon>Malacostraca</taxon>
        <taxon>Eumalacostraca</taxon>
        <taxon>Eucarida</taxon>
        <taxon>Decapoda</taxon>
        <taxon>Pleocyemata</taxon>
        <taxon>Caridea</taxon>
        <taxon>Atyoidea</taxon>
        <taxon>Atyidae</taxon>
        <taxon>Halocaridina</taxon>
    </lineage>
</organism>
<gene>
    <name evidence="1" type="ORF">SK128_024329</name>
</gene>
<keyword evidence="2" id="KW-1185">Reference proteome</keyword>
<protein>
    <submittedName>
        <fullName evidence="1">Uncharacterized protein</fullName>
    </submittedName>
</protein>
<reference evidence="1 2" key="1">
    <citation type="submission" date="2023-11" db="EMBL/GenBank/DDBJ databases">
        <title>Halocaridina rubra genome assembly.</title>
        <authorList>
            <person name="Smith C."/>
        </authorList>
    </citation>
    <scope>NUCLEOTIDE SEQUENCE [LARGE SCALE GENOMIC DNA]</scope>
    <source>
        <strain evidence="1">EP-1</strain>
        <tissue evidence="1">Whole</tissue>
    </source>
</reference>
<evidence type="ECO:0000313" key="1">
    <source>
        <dbReference type="EMBL" id="KAK7065613.1"/>
    </source>
</evidence>
<dbReference type="EMBL" id="JAXCGZ010020341">
    <property type="protein sequence ID" value="KAK7065613.1"/>
    <property type="molecule type" value="Genomic_DNA"/>
</dbReference>
<sequence length="278" mass="30658">MNALFVQSLQQNSCNVGRSSAFLSANKLPSQVASGNAMPLCKSTVHDAGPTLKDFQKGNEKIPGNSVDTNNPSKLLGSDTQHFSPDCFSTGLDSETEESVELQCDSGSSSSDESDLASVAMEIVEQADKVTGKIISEPFHCQSNCHPSLEQRINIKEYKVDPTVTYTPKKPLTTPNIRRTPLTVICKKKGPLCIKVGGIKSHDVTEKRNKLPESLFVVPTMPVSANKLVQNLRMNCKQEFGRKFLSPVASYEENYPGKRYLTPMKEEKLHLRLAKKKK</sequence>
<dbReference type="Proteomes" id="UP001381693">
    <property type="component" value="Unassembled WGS sequence"/>
</dbReference>
<proteinExistence type="predicted"/>